<protein>
    <submittedName>
        <fullName evidence="7">Cell wall-associated NlpC family hydrolase</fullName>
    </submittedName>
</protein>
<evidence type="ECO:0000259" key="6">
    <source>
        <dbReference type="PROSITE" id="PS51935"/>
    </source>
</evidence>
<feature type="transmembrane region" description="Helical" evidence="5">
    <location>
        <begin position="24"/>
        <end position="51"/>
    </location>
</feature>
<dbReference type="RefSeq" id="WP_192742976.1">
    <property type="nucleotide sequence ID" value="NZ_JADBEJ010000004.1"/>
</dbReference>
<proteinExistence type="inferred from homology"/>
<dbReference type="InterPro" id="IPR038765">
    <property type="entry name" value="Papain-like_cys_pep_sf"/>
</dbReference>
<keyword evidence="3 7" id="KW-0378">Hydrolase</keyword>
<keyword evidence="2" id="KW-0645">Protease</keyword>
<keyword evidence="5" id="KW-0472">Membrane</keyword>
<dbReference type="Gene3D" id="3.90.1720.10">
    <property type="entry name" value="endopeptidase domain like (from Nostoc punctiforme)"/>
    <property type="match status" value="1"/>
</dbReference>
<keyword evidence="4" id="KW-0788">Thiol protease</keyword>
<dbReference type="Gene3D" id="1.10.530.10">
    <property type="match status" value="1"/>
</dbReference>
<name>A0ABR9L5C9_9PSEU</name>
<evidence type="ECO:0000256" key="2">
    <source>
        <dbReference type="ARBA" id="ARBA00022670"/>
    </source>
</evidence>
<evidence type="ECO:0000313" key="7">
    <source>
        <dbReference type="EMBL" id="MBE1575470.1"/>
    </source>
</evidence>
<evidence type="ECO:0000313" key="8">
    <source>
        <dbReference type="Proteomes" id="UP000656548"/>
    </source>
</evidence>
<dbReference type="InterPro" id="IPR000064">
    <property type="entry name" value="NLP_P60_dom"/>
</dbReference>
<dbReference type="GO" id="GO:0016787">
    <property type="term" value="F:hydrolase activity"/>
    <property type="evidence" value="ECO:0007669"/>
    <property type="project" value="UniProtKB-KW"/>
</dbReference>
<keyword evidence="5" id="KW-0812">Transmembrane</keyword>
<organism evidence="7 8">
    <name type="scientific">Amycolatopsis roodepoortensis</name>
    <dbReference type="NCBI Taxonomy" id="700274"/>
    <lineage>
        <taxon>Bacteria</taxon>
        <taxon>Bacillati</taxon>
        <taxon>Actinomycetota</taxon>
        <taxon>Actinomycetes</taxon>
        <taxon>Pseudonocardiales</taxon>
        <taxon>Pseudonocardiaceae</taxon>
        <taxon>Amycolatopsis</taxon>
    </lineage>
</organism>
<dbReference type="InterPro" id="IPR051794">
    <property type="entry name" value="PG_Endopeptidase_C40"/>
</dbReference>
<keyword evidence="5" id="KW-1133">Transmembrane helix</keyword>
<evidence type="ECO:0000256" key="4">
    <source>
        <dbReference type="ARBA" id="ARBA00022807"/>
    </source>
</evidence>
<dbReference type="InterPro" id="IPR023346">
    <property type="entry name" value="Lysozyme-like_dom_sf"/>
</dbReference>
<comment type="caution">
    <text evidence="7">The sequence shown here is derived from an EMBL/GenBank/DDBJ whole genome shotgun (WGS) entry which is preliminary data.</text>
</comment>
<dbReference type="EMBL" id="JADBEJ010000004">
    <property type="protein sequence ID" value="MBE1575470.1"/>
    <property type="molecule type" value="Genomic_DNA"/>
</dbReference>
<dbReference type="Proteomes" id="UP000656548">
    <property type="component" value="Unassembled WGS sequence"/>
</dbReference>
<comment type="similarity">
    <text evidence="1">Belongs to the peptidase C40 family.</text>
</comment>
<dbReference type="SUPFAM" id="SSF54001">
    <property type="entry name" value="Cysteine proteinases"/>
    <property type="match status" value="1"/>
</dbReference>
<gene>
    <name evidence="7" type="ORF">H4W30_002517</name>
</gene>
<dbReference type="PANTHER" id="PTHR47359:SF3">
    <property type="entry name" value="NLP_P60 DOMAIN-CONTAINING PROTEIN-RELATED"/>
    <property type="match status" value="1"/>
</dbReference>
<sequence>MNPLLALHVAEHVRNEVREHPKRWGCLALFLLFGPATACVLVAVLIIVVIAGGADGSSSTPGHVPGIPDIMLTAYQQAAQRIGGIRPACAGMRWTILAGIAEVESRHASGRTIAPNGDISPPILGPPLDGSGVGGNRTPIRNPDGTFARAVGPFQFLTTTWASVEQDGNDDGVRNPHNAFDAALGAAAYLCGTGPRDLKDQGQLRAALLRYNASQAYVAQVLANIERYDAVELQPPVNASGAAKAVIDAAMSQLGVPYAWGGGTAAGPSRGIRDGGVADRHGDYNKIGFDCSGLVLFAYAKVGITLPHNSRAQFVLGTRVPKEAGLHSLYPGDLVFYSPGLIHHVGIYVGDKKMINAPYSGSEVRIDEIVLDEYAGGSRLMR</sequence>
<keyword evidence="8" id="KW-1185">Reference proteome</keyword>
<evidence type="ECO:0000256" key="5">
    <source>
        <dbReference type="SAM" id="Phobius"/>
    </source>
</evidence>
<dbReference type="PROSITE" id="PS51935">
    <property type="entry name" value="NLPC_P60"/>
    <property type="match status" value="1"/>
</dbReference>
<reference evidence="7 8" key="1">
    <citation type="submission" date="2020-10" db="EMBL/GenBank/DDBJ databases">
        <title>Sequencing the genomes of 1000 actinobacteria strains.</title>
        <authorList>
            <person name="Klenk H.-P."/>
        </authorList>
    </citation>
    <scope>NUCLEOTIDE SEQUENCE [LARGE SCALE GENOMIC DNA]</scope>
    <source>
        <strain evidence="7 8">DSM 46661</strain>
    </source>
</reference>
<dbReference type="PANTHER" id="PTHR47359">
    <property type="entry name" value="PEPTIDOGLYCAN DL-ENDOPEPTIDASE CWLO"/>
    <property type="match status" value="1"/>
</dbReference>
<feature type="domain" description="NlpC/P60" evidence="6">
    <location>
        <begin position="240"/>
        <end position="382"/>
    </location>
</feature>
<dbReference type="Pfam" id="PF00877">
    <property type="entry name" value="NLPC_P60"/>
    <property type="match status" value="1"/>
</dbReference>
<evidence type="ECO:0000256" key="3">
    <source>
        <dbReference type="ARBA" id="ARBA00022801"/>
    </source>
</evidence>
<evidence type="ECO:0000256" key="1">
    <source>
        <dbReference type="ARBA" id="ARBA00007074"/>
    </source>
</evidence>
<dbReference type="SUPFAM" id="SSF53955">
    <property type="entry name" value="Lysozyme-like"/>
    <property type="match status" value="1"/>
</dbReference>
<accession>A0ABR9L5C9</accession>